<sequence length="194" mass="20777">MAPGTREKLIEVATRLLDEGGVEAVTLREVGRLAGVSHNAPYKHFASKETLLAAIAASELTRLNTVLTETTKRRRTPETALRTAMHRYVTWALEHPERFRLIFGRWSIESAELGEAAHLAQTTFVSMVAAAQDSGALPEGDPVRLASLLRALAHGAADLASAGHLAARGKGNAGPGDLVDDLFDYLRTVPSTSA</sequence>
<dbReference type="InterPro" id="IPR050109">
    <property type="entry name" value="HTH-type_TetR-like_transc_reg"/>
</dbReference>
<evidence type="ECO:0000256" key="4">
    <source>
        <dbReference type="PROSITE-ProRule" id="PRU00335"/>
    </source>
</evidence>
<dbReference type="InterPro" id="IPR001647">
    <property type="entry name" value="HTH_TetR"/>
</dbReference>
<dbReference type="SUPFAM" id="SSF48498">
    <property type="entry name" value="Tetracyclin repressor-like, C-terminal domain"/>
    <property type="match status" value="1"/>
</dbReference>
<dbReference type="PANTHER" id="PTHR30055">
    <property type="entry name" value="HTH-TYPE TRANSCRIPTIONAL REGULATOR RUTR"/>
    <property type="match status" value="1"/>
</dbReference>
<feature type="domain" description="HTH tetR-type" evidence="5">
    <location>
        <begin position="3"/>
        <end position="63"/>
    </location>
</feature>
<dbReference type="InterPro" id="IPR009057">
    <property type="entry name" value="Homeodomain-like_sf"/>
</dbReference>
<dbReference type="SUPFAM" id="SSF46689">
    <property type="entry name" value="Homeodomain-like"/>
    <property type="match status" value="1"/>
</dbReference>
<dbReference type="Proteomes" id="UP000638648">
    <property type="component" value="Unassembled WGS sequence"/>
</dbReference>
<dbReference type="PROSITE" id="PS50977">
    <property type="entry name" value="HTH_TETR_2"/>
    <property type="match status" value="1"/>
</dbReference>
<comment type="caution">
    <text evidence="6">The sequence shown here is derived from an EMBL/GenBank/DDBJ whole genome shotgun (WGS) entry which is preliminary data.</text>
</comment>
<keyword evidence="1" id="KW-0805">Transcription regulation</keyword>
<proteinExistence type="predicted"/>
<evidence type="ECO:0000256" key="3">
    <source>
        <dbReference type="ARBA" id="ARBA00023163"/>
    </source>
</evidence>
<dbReference type="Pfam" id="PF00440">
    <property type="entry name" value="TetR_N"/>
    <property type="match status" value="1"/>
</dbReference>
<evidence type="ECO:0000313" key="7">
    <source>
        <dbReference type="Proteomes" id="UP000638648"/>
    </source>
</evidence>
<protein>
    <submittedName>
        <fullName evidence="6">AcrR family transcriptional regulator</fullName>
    </submittedName>
</protein>
<dbReference type="Pfam" id="PF13305">
    <property type="entry name" value="TetR_C_33"/>
    <property type="match status" value="1"/>
</dbReference>
<dbReference type="EMBL" id="JADBEM010000001">
    <property type="protein sequence ID" value="MBE1604513.1"/>
    <property type="molecule type" value="Genomic_DNA"/>
</dbReference>
<evidence type="ECO:0000259" key="5">
    <source>
        <dbReference type="PROSITE" id="PS50977"/>
    </source>
</evidence>
<gene>
    <name evidence="6" type="ORF">HEB94_001361</name>
</gene>
<reference evidence="6" key="1">
    <citation type="submission" date="2020-10" db="EMBL/GenBank/DDBJ databases">
        <title>Sequencing the genomes of 1000 actinobacteria strains.</title>
        <authorList>
            <person name="Klenk H.-P."/>
        </authorList>
    </citation>
    <scope>NUCLEOTIDE SEQUENCE</scope>
    <source>
        <strain evidence="6">DSM 45354</strain>
    </source>
</reference>
<keyword evidence="2 4" id="KW-0238">DNA-binding</keyword>
<name>A0A927MTG2_9ACTN</name>
<organism evidence="6 7">
    <name type="scientific">Actinopolymorpha pittospori</name>
    <dbReference type="NCBI Taxonomy" id="648752"/>
    <lineage>
        <taxon>Bacteria</taxon>
        <taxon>Bacillati</taxon>
        <taxon>Actinomycetota</taxon>
        <taxon>Actinomycetes</taxon>
        <taxon>Propionibacteriales</taxon>
        <taxon>Actinopolymorphaceae</taxon>
        <taxon>Actinopolymorpha</taxon>
    </lineage>
</organism>
<keyword evidence="7" id="KW-1185">Reference proteome</keyword>
<dbReference type="InterPro" id="IPR036271">
    <property type="entry name" value="Tet_transcr_reg_TetR-rel_C_sf"/>
</dbReference>
<dbReference type="GO" id="GO:0000976">
    <property type="term" value="F:transcription cis-regulatory region binding"/>
    <property type="evidence" value="ECO:0007669"/>
    <property type="project" value="TreeGrafter"/>
</dbReference>
<dbReference type="AlphaFoldDB" id="A0A927MTG2"/>
<dbReference type="GO" id="GO:0003700">
    <property type="term" value="F:DNA-binding transcription factor activity"/>
    <property type="evidence" value="ECO:0007669"/>
    <property type="project" value="TreeGrafter"/>
</dbReference>
<dbReference type="Gene3D" id="1.10.357.10">
    <property type="entry name" value="Tetracycline Repressor, domain 2"/>
    <property type="match status" value="1"/>
</dbReference>
<evidence type="ECO:0000256" key="1">
    <source>
        <dbReference type="ARBA" id="ARBA00023015"/>
    </source>
</evidence>
<feature type="DNA-binding region" description="H-T-H motif" evidence="4">
    <location>
        <begin position="26"/>
        <end position="45"/>
    </location>
</feature>
<dbReference type="InterPro" id="IPR025996">
    <property type="entry name" value="MT1864/Rv1816-like_C"/>
</dbReference>
<dbReference type="RefSeq" id="WP_192749034.1">
    <property type="nucleotide sequence ID" value="NZ_BAABJL010000126.1"/>
</dbReference>
<dbReference type="PANTHER" id="PTHR30055:SF220">
    <property type="entry name" value="TETR-FAMILY REGULATORY PROTEIN"/>
    <property type="match status" value="1"/>
</dbReference>
<dbReference type="PRINTS" id="PR00455">
    <property type="entry name" value="HTHTETR"/>
</dbReference>
<keyword evidence="3" id="KW-0804">Transcription</keyword>
<accession>A0A927MTG2</accession>
<evidence type="ECO:0000256" key="2">
    <source>
        <dbReference type="ARBA" id="ARBA00023125"/>
    </source>
</evidence>
<evidence type="ECO:0000313" key="6">
    <source>
        <dbReference type="EMBL" id="MBE1604513.1"/>
    </source>
</evidence>